<feature type="region of interest" description="Disordered" evidence="7">
    <location>
        <begin position="248"/>
        <end position="274"/>
    </location>
</feature>
<feature type="transmembrane region" description="Helical" evidence="8">
    <location>
        <begin position="353"/>
        <end position="371"/>
    </location>
</feature>
<comment type="caution">
    <text evidence="10">The sequence shown here is derived from an EMBL/GenBank/DDBJ whole genome shotgun (WGS) entry which is preliminary data.</text>
</comment>
<comment type="subcellular location">
    <subcellularLocation>
        <location evidence="1">Membrane</location>
        <topology evidence="1">Multi-pass membrane protein</topology>
    </subcellularLocation>
</comment>
<feature type="region of interest" description="Disordered" evidence="7">
    <location>
        <begin position="544"/>
        <end position="571"/>
    </location>
</feature>
<evidence type="ECO:0000256" key="2">
    <source>
        <dbReference type="ARBA" id="ARBA00009045"/>
    </source>
</evidence>
<sequence>MSCCGLGVNAFRSSVQIAAQHVSRSTTRLLPAPCSSRRLSSWPSAAHQQCKLRYGRPPTVASYALLPRNRAPFLPQCPGIRTIFNGTVITHYVDIPPNYTDHDGLPFRKHDLEAHEVITLFGPTMSTAAANQLLRILHGRRVAGTLEDPNLRVNTAHFTKQQQAIALEYLRKHVPVDEIANAGLRAEDELAALENPETEETETSSEPGYKSRLKLYKEPESQDKRSVYGTSQLDAIRARNQAKWEARIKRQEEEKRKREEEERHGKPGGLQVIDETPQKGIGRIRLPSPSPALQKYAALATSDLQEPPKMPAWKRILPSAVFALAVAGLAVAYAEFYHPPRRADRLFPDIPPAAATVGALILVNMLGWLMWKLPPFWPFLNRYFMLDVAVPRAPTVLSSMFSHQKFFHLVPNMVALWVLGTRLHDEVGRGTFLATYLASGTIGAVGTLTWAVMTKRLATTSLGASGGVYGVMAAYLWMHRLETFRVLGLPPPPSEGFHGTTFLALAVGSHLGILLSRRVVLTDVAAHMTGLAVGVGAAHLLEQKKSAQRQPQGQLEQGGSDARQPVTKGKA</sequence>
<proteinExistence type="inferred from homology"/>
<feature type="region of interest" description="Disordered" evidence="7">
    <location>
        <begin position="192"/>
        <end position="227"/>
    </location>
</feature>
<keyword evidence="6 8" id="KW-0472">Membrane</keyword>
<name>A0ABQ0G010_9PEZI</name>
<feature type="compositionally biased region" description="Polar residues" evidence="7">
    <location>
        <begin position="548"/>
        <end position="557"/>
    </location>
</feature>
<comment type="similarity">
    <text evidence="2">Belongs to the peptidase S54 family.</text>
</comment>
<dbReference type="SUPFAM" id="SSF144091">
    <property type="entry name" value="Rhomboid-like"/>
    <property type="match status" value="1"/>
</dbReference>
<feature type="transmembrane region" description="Helical" evidence="8">
    <location>
        <begin position="497"/>
        <end position="515"/>
    </location>
</feature>
<dbReference type="Gene3D" id="1.20.1540.10">
    <property type="entry name" value="Rhomboid-like"/>
    <property type="match status" value="1"/>
</dbReference>
<feature type="transmembrane region" description="Helical" evidence="8">
    <location>
        <begin position="457"/>
        <end position="477"/>
    </location>
</feature>
<dbReference type="InterPro" id="IPR035952">
    <property type="entry name" value="Rhomboid-like_sf"/>
</dbReference>
<dbReference type="Pfam" id="PF01694">
    <property type="entry name" value="Rhomboid"/>
    <property type="match status" value="1"/>
</dbReference>
<evidence type="ECO:0000256" key="7">
    <source>
        <dbReference type="SAM" id="MobiDB-lite"/>
    </source>
</evidence>
<evidence type="ECO:0000256" key="3">
    <source>
        <dbReference type="ARBA" id="ARBA00022692"/>
    </source>
</evidence>
<accession>A0ABQ0G010</accession>
<protein>
    <submittedName>
        <fullName evidence="10">Rhomboid protein 1, mitochondrial</fullName>
    </submittedName>
</protein>
<evidence type="ECO:0000259" key="9">
    <source>
        <dbReference type="Pfam" id="PF01694"/>
    </source>
</evidence>
<evidence type="ECO:0000313" key="10">
    <source>
        <dbReference type="EMBL" id="GAB1311091.1"/>
    </source>
</evidence>
<feature type="domain" description="Peptidase S54 rhomboid" evidence="9">
    <location>
        <begin position="396"/>
        <end position="541"/>
    </location>
</feature>
<dbReference type="EMBL" id="BAAFSV010000001">
    <property type="protein sequence ID" value="GAB1311091.1"/>
    <property type="molecule type" value="Genomic_DNA"/>
</dbReference>
<dbReference type="GeneID" id="98172046"/>
<evidence type="ECO:0000256" key="5">
    <source>
        <dbReference type="ARBA" id="ARBA00022989"/>
    </source>
</evidence>
<dbReference type="InterPro" id="IPR050925">
    <property type="entry name" value="Rhomboid_protease_S54"/>
</dbReference>
<dbReference type="RefSeq" id="XP_070912824.1">
    <property type="nucleotide sequence ID" value="XM_071056723.1"/>
</dbReference>
<evidence type="ECO:0000256" key="1">
    <source>
        <dbReference type="ARBA" id="ARBA00004141"/>
    </source>
</evidence>
<dbReference type="PANTHER" id="PTHR43731">
    <property type="entry name" value="RHOMBOID PROTEASE"/>
    <property type="match status" value="1"/>
</dbReference>
<dbReference type="InterPro" id="IPR022764">
    <property type="entry name" value="Peptidase_S54_rhomboid_dom"/>
</dbReference>
<keyword evidence="3 8" id="KW-0812">Transmembrane</keyword>
<organism evidence="10 11">
    <name type="scientific">Madurella fahalii</name>
    <dbReference type="NCBI Taxonomy" id="1157608"/>
    <lineage>
        <taxon>Eukaryota</taxon>
        <taxon>Fungi</taxon>
        <taxon>Dikarya</taxon>
        <taxon>Ascomycota</taxon>
        <taxon>Pezizomycotina</taxon>
        <taxon>Sordariomycetes</taxon>
        <taxon>Sordariomycetidae</taxon>
        <taxon>Sordariales</taxon>
        <taxon>Sordariales incertae sedis</taxon>
        <taxon>Madurella</taxon>
    </lineage>
</organism>
<feature type="compositionally biased region" description="Basic and acidic residues" evidence="7">
    <location>
        <begin position="248"/>
        <end position="265"/>
    </location>
</feature>
<evidence type="ECO:0000256" key="6">
    <source>
        <dbReference type="ARBA" id="ARBA00023136"/>
    </source>
</evidence>
<feature type="transmembrane region" description="Helical" evidence="8">
    <location>
        <begin position="316"/>
        <end position="333"/>
    </location>
</feature>
<evidence type="ECO:0000256" key="8">
    <source>
        <dbReference type="SAM" id="Phobius"/>
    </source>
</evidence>
<evidence type="ECO:0000256" key="4">
    <source>
        <dbReference type="ARBA" id="ARBA00022801"/>
    </source>
</evidence>
<reference evidence="10 11" key="1">
    <citation type="submission" date="2024-09" db="EMBL/GenBank/DDBJ databases">
        <title>Itraconazole resistance in Madurella fahalii resulting from another homologue of gene encoding cytochrome P450 14-alpha sterol demethylase (CYP51).</title>
        <authorList>
            <person name="Yoshioka I."/>
            <person name="Fahal A.H."/>
            <person name="Kaneko S."/>
            <person name="Yaguchi T."/>
        </authorList>
    </citation>
    <scope>NUCLEOTIDE SEQUENCE [LARGE SCALE GENOMIC DNA]</scope>
    <source>
        <strain evidence="10 11">IFM 68171</strain>
    </source>
</reference>
<dbReference type="Proteomes" id="UP001628179">
    <property type="component" value="Unassembled WGS sequence"/>
</dbReference>
<keyword evidence="11" id="KW-1185">Reference proteome</keyword>
<keyword evidence="5 8" id="KW-1133">Transmembrane helix</keyword>
<dbReference type="PANTHER" id="PTHR43731:SF14">
    <property type="entry name" value="PRESENILIN-ASSOCIATED RHOMBOID-LIKE PROTEIN, MITOCHONDRIAL"/>
    <property type="match status" value="1"/>
</dbReference>
<feature type="compositionally biased region" description="Basic and acidic residues" evidence="7">
    <location>
        <begin position="215"/>
        <end position="226"/>
    </location>
</feature>
<feature type="transmembrane region" description="Helical" evidence="8">
    <location>
        <begin position="430"/>
        <end position="450"/>
    </location>
</feature>
<evidence type="ECO:0000313" key="11">
    <source>
        <dbReference type="Proteomes" id="UP001628179"/>
    </source>
</evidence>
<gene>
    <name evidence="10" type="ORF">MFIFM68171_01301</name>
</gene>
<keyword evidence="4" id="KW-0378">Hydrolase</keyword>